<name>H6QC96_PYROT</name>
<evidence type="ECO:0000256" key="1">
    <source>
        <dbReference type="SAM" id="MobiDB-lite"/>
    </source>
</evidence>
<dbReference type="STRING" id="698757.Pogu_1541"/>
<feature type="compositionally biased region" description="Basic and acidic residues" evidence="1">
    <location>
        <begin position="96"/>
        <end position="108"/>
    </location>
</feature>
<evidence type="ECO:0000313" key="2">
    <source>
        <dbReference type="EMBL" id="AFA39568.1"/>
    </source>
</evidence>
<keyword evidence="3" id="KW-1185">Reference proteome</keyword>
<organism evidence="2 3">
    <name type="scientific">Pyrobaculum oguniense (strain DSM 13380 / JCM 10595 / TE7)</name>
    <dbReference type="NCBI Taxonomy" id="698757"/>
    <lineage>
        <taxon>Archaea</taxon>
        <taxon>Thermoproteota</taxon>
        <taxon>Thermoprotei</taxon>
        <taxon>Thermoproteales</taxon>
        <taxon>Thermoproteaceae</taxon>
        <taxon>Pyrobaculum</taxon>
    </lineage>
</organism>
<feature type="compositionally biased region" description="Low complexity" evidence="1">
    <location>
        <begin position="58"/>
        <end position="81"/>
    </location>
</feature>
<accession>H6QC96</accession>
<proteinExistence type="predicted"/>
<feature type="region of interest" description="Disordered" evidence="1">
    <location>
        <begin position="55"/>
        <end position="110"/>
    </location>
</feature>
<dbReference type="EMBL" id="CP003316">
    <property type="protein sequence ID" value="AFA39568.1"/>
    <property type="molecule type" value="Genomic_DNA"/>
</dbReference>
<dbReference type="HOGENOM" id="CLU_1340774_0_0_2"/>
<sequence>MLSELYKAGKIRPEALGVLAKTIICIKTGCLATGPEVALGDVKIQLAEVIAIAPQPRPQAQKPRPQQRVAQPLAAKPQAPKQKQEKPPPAQTTSKEPPKTEREEKQEAKSVAPGWEALVALLANDAKIDKAKAEAVLEAVSSYLAVYPSVGVIRLVEDVARIAKTDQKTVRTALEILRSADAIELREEGVVNLKKLFKKGEIPL</sequence>
<reference evidence="2 3" key="1">
    <citation type="journal article" date="2012" name="Stand. Genomic Sci.">
        <title>Complete genome sequence of Pyrobaculum oguniense.</title>
        <authorList>
            <person name="Bernick D.L."/>
            <person name="Karplus K."/>
            <person name="Lui L.M."/>
            <person name="Coker J.K."/>
            <person name="Murphy J.N."/>
            <person name="Chan P.P."/>
            <person name="Cozen A.E."/>
            <person name="Lowe T.M."/>
        </authorList>
    </citation>
    <scope>NUCLEOTIDE SEQUENCE [LARGE SCALE GENOMIC DNA]</scope>
    <source>
        <strain evidence="2 3">TE7</strain>
    </source>
</reference>
<dbReference type="AlphaFoldDB" id="H6QC96"/>
<protein>
    <submittedName>
        <fullName evidence="2">Uncharacterized protein</fullName>
    </submittedName>
</protein>
<evidence type="ECO:0000313" key="3">
    <source>
        <dbReference type="Proteomes" id="UP000009062"/>
    </source>
</evidence>
<dbReference type="eggNOG" id="arCOG03760">
    <property type="taxonomic scope" value="Archaea"/>
</dbReference>
<dbReference type="Proteomes" id="UP000009062">
    <property type="component" value="Chromosome"/>
</dbReference>
<gene>
    <name evidence="2" type="ordered locus">Pogu_1541</name>
</gene>
<dbReference type="KEGG" id="pog:Pogu_1541"/>